<comment type="catalytic activity">
    <reaction evidence="8">
        <text>2-C-methyl-D-erythritol 4-phosphate + NADP(+) = 1-deoxy-D-xylulose 5-phosphate + NADPH + H(+)</text>
        <dbReference type="Rhea" id="RHEA:13717"/>
        <dbReference type="ChEBI" id="CHEBI:15378"/>
        <dbReference type="ChEBI" id="CHEBI:57783"/>
        <dbReference type="ChEBI" id="CHEBI:57792"/>
        <dbReference type="ChEBI" id="CHEBI:58262"/>
        <dbReference type="ChEBI" id="CHEBI:58349"/>
        <dbReference type="EC" id="1.1.1.267"/>
    </reaction>
    <physiologicalReaction direction="right-to-left" evidence="8">
        <dbReference type="Rhea" id="RHEA:13719"/>
    </physiologicalReaction>
</comment>
<reference evidence="13 14" key="1">
    <citation type="submission" date="2019-02" db="EMBL/GenBank/DDBJ databases">
        <title>Deep-cultivation of Planctomycetes and their phenomic and genomic characterization uncovers novel biology.</title>
        <authorList>
            <person name="Wiegand S."/>
            <person name="Jogler M."/>
            <person name="Boedeker C."/>
            <person name="Pinto D."/>
            <person name="Vollmers J."/>
            <person name="Rivas-Marin E."/>
            <person name="Kohn T."/>
            <person name="Peeters S.H."/>
            <person name="Heuer A."/>
            <person name="Rast P."/>
            <person name="Oberbeckmann S."/>
            <person name="Bunk B."/>
            <person name="Jeske O."/>
            <person name="Meyerdierks A."/>
            <person name="Storesund J.E."/>
            <person name="Kallscheuer N."/>
            <person name="Luecker S."/>
            <person name="Lage O.M."/>
            <person name="Pohl T."/>
            <person name="Merkel B.J."/>
            <person name="Hornburger P."/>
            <person name="Mueller R.-W."/>
            <person name="Bruemmer F."/>
            <person name="Labrenz M."/>
            <person name="Spormann A.M."/>
            <person name="Op Den Camp H."/>
            <person name="Overmann J."/>
            <person name="Amann R."/>
            <person name="Jetten M.S.M."/>
            <person name="Mascher T."/>
            <person name="Medema M.H."/>
            <person name="Devos D.P."/>
            <person name="Kaster A.-K."/>
            <person name="Ovreas L."/>
            <person name="Rohde M."/>
            <person name="Galperin M.Y."/>
            <person name="Jogler C."/>
        </authorList>
    </citation>
    <scope>NUCLEOTIDE SEQUENCE [LARGE SCALE GENOMIC DNA]</scope>
    <source>
        <strain evidence="13 14">Poly41</strain>
    </source>
</reference>
<feature type="binding site" evidence="9">
    <location>
        <position position="22"/>
    </location>
    <ligand>
        <name>NADPH</name>
        <dbReference type="ChEBI" id="CHEBI:57783"/>
    </ligand>
</feature>
<keyword evidence="9" id="KW-0460">Magnesium</keyword>
<feature type="binding site" evidence="9">
    <location>
        <position position="227"/>
    </location>
    <ligand>
        <name>1-deoxy-D-xylulose 5-phosphate</name>
        <dbReference type="ChEBI" id="CHEBI:57792"/>
    </ligand>
</feature>
<keyword evidence="14" id="KW-1185">Reference proteome</keyword>
<feature type="binding site" evidence="9">
    <location>
        <position position="236"/>
    </location>
    <ligand>
        <name>1-deoxy-D-xylulose 5-phosphate</name>
        <dbReference type="ChEBI" id="CHEBI:57792"/>
    </ligand>
</feature>
<evidence type="ECO:0000259" key="11">
    <source>
        <dbReference type="Pfam" id="PF08436"/>
    </source>
</evidence>
<keyword evidence="4 9" id="KW-0521">NADP</keyword>
<evidence type="ECO:0000256" key="5">
    <source>
        <dbReference type="ARBA" id="ARBA00023002"/>
    </source>
</evidence>
<dbReference type="SUPFAM" id="SSF51735">
    <property type="entry name" value="NAD(P)-binding Rossmann-fold domains"/>
    <property type="match status" value="1"/>
</dbReference>
<dbReference type="GO" id="GO:0030604">
    <property type="term" value="F:1-deoxy-D-xylulose-5-phosphate reductoisomerase activity"/>
    <property type="evidence" value="ECO:0007669"/>
    <property type="project" value="UniProtKB-UniRule"/>
</dbReference>
<feature type="binding site" evidence="9">
    <location>
        <position position="220"/>
    </location>
    <ligand>
        <name>NADPH</name>
        <dbReference type="ChEBI" id="CHEBI:57783"/>
    </ligand>
</feature>
<dbReference type="AlphaFoldDB" id="A0A5C6DWV0"/>
<evidence type="ECO:0000259" key="12">
    <source>
        <dbReference type="Pfam" id="PF13288"/>
    </source>
</evidence>
<dbReference type="Pfam" id="PF13288">
    <property type="entry name" value="DXPR_C"/>
    <property type="match status" value="1"/>
</dbReference>
<feature type="binding site" evidence="9">
    <location>
        <position position="236"/>
    </location>
    <ligand>
        <name>Mn(2+)</name>
        <dbReference type="ChEBI" id="CHEBI:29035"/>
    </ligand>
</feature>
<feature type="binding site" evidence="9">
    <location>
        <position position="21"/>
    </location>
    <ligand>
        <name>NADPH</name>
        <dbReference type="ChEBI" id="CHEBI:57783"/>
    </ligand>
</feature>
<feature type="binding site" evidence="9">
    <location>
        <position position="23"/>
    </location>
    <ligand>
        <name>NADPH</name>
        <dbReference type="ChEBI" id="CHEBI:57783"/>
    </ligand>
</feature>
<feature type="binding site" evidence="9">
    <location>
        <position position="24"/>
    </location>
    <ligand>
        <name>NADPH</name>
        <dbReference type="ChEBI" id="CHEBI:57783"/>
    </ligand>
</feature>
<dbReference type="InterPro" id="IPR036291">
    <property type="entry name" value="NAD(P)-bd_dom_sf"/>
</dbReference>
<dbReference type="FunFam" id="3.40.50.720:FF:000045">
    <property type="entry name" value="1-deoxy-D-xylulose 5-phosphate reductoisomerase"/>
    <property type="match status" value="1"/>
</dbReference>
<evidence type="ECO:0000256" key="4">
    <source>
        <dbReference type="ARBA" id="ARBA00022857"/>
    </source>
</evidence>
<dbReference type="Proteomes" id="UP000319143">
    <property type="component" value="Unassembled WGS sequence"/>
</dbReference>
<accession>A0A5C6DWV0</accession>
<sequence>MPPSEANRDMATQNVAVLGATGSIGTATLDVLQHLDRIDGANQWNLWAASGHANLDLLAKLLDGLHRPPRRVVLSDPESAIHFRSRHATAAMQICTGPDALVEVASDPEVDIVVAAIVGRAGLESTLAAVESGKRVALANKETMVVGGSLVNATLMQSGAELLPIDSEHSAIFQCLGEKSCKPRKLILTASGGPFRSWSAAQMDQATPDSALDHPTWDMGPKITIDSATMMNKALEVIEARWLFDLPAESIEVVVHPQSIIHSMVEFEDGSVIAQLSPPDMRLPIQYALTYPRRLACQVPPLDREQRWDLTLEPADRERFPALDLGFEVAAAGGTAGAVVNAANESAVGLFLEGKIRFTDIVPTCRTCLENHSFEPNPTLETLLRLDRWARKEVAKQANVDRPLRRSGE</sequence>
<keyword evidence="7 9" id="KW-0414">Isoprene biosynthesis</keyword>
<comment type="caution">
    <text evidence="9">Lacks conserved residue(s) required for the propagation of feature annotation.</text>
</comment>
<comment type="similarity">
    <text evidence="2 9">Belongs to the DXR family.</text>
</comment>
<comment type="pathway">
    <text evidence="1 9">Isoprenoid biosynthesis; isopentenyl diphosphate biosynthesis via DXP pathway; isopentenyl diphosphate from 1-deoxy-D-xylulose 5-phosphate: step 1/6.</text>
</comment>
<keyword evidence="6 9" id="KW-0464">Manganese</keyword>
<evidence type="ECO:0000259" key="10">
    <source>
        <dbReference type="Pfam" id="PF02670"/>
    </source>
</evidence>
<dbReference type="InterPro" id="IPR003821">
    <property type="entry name" value="DXP_reductoisomerase"/>
</dbReference>
<feature type="binding site" evidence="9">
    <location>
        <position position="140"/>
    </location>
    <ligand>
        <name>NADPH</name>
        <dbReference type="ChEBI" id="CHEBI:57783"/>
    </ligand>
</feature>
<feature type="binding site" evidence="9">
    <location>
        <position position="168"/>
    </location>
    <ligand>
        <name>1-deoxy-D-xylulose 5-phosphate</name>
        <dbReference type="ChEBI" id="CHEBI:57792"/>
    </ligand>
</feature>
<feature type="binding site" evidence="9">
    <location>
        <position position="54"/>
    </location>
    <ligand>
        <name>NADPH</name>
        <dbReference type="ChEBI" id="CHEBI:57783"/>
    </ligand>
</feature>
<feature type="binding site" evidence="9">
    <location>
        <position position="167"/>
    </location>
    <ligand>
        <name>1-deoxy-D-xylulose 5-phosphate</name>
        <dbReference type="ChEBI" id="CHEBI:57792"/>
    </ligand>
</feature>
<evidence type="ECO:0000313" key="14">
    <source>
        <dbReference type="Proteomes" id="UP000319143"/>
    </source>
</evidence>
<dbReference type="SUPFAM" id="SSF69055">
    <property type="entry name" value="1-deoxy-D-xylulose-5-phosphate reductoisomerase, C-terminal domain"/>
    <property type="match status" value="1"/>
</dbReference>
<dbReference type="InterPro" id="IPR013644">
    <property type="entry name" value="DXP_reductoisomerase_C"/>
</dbReference>
<proteinExistence type="inferred from homology"/>
<dbReference type="GO" id="GO:0016853">
    <property type="term" value="F:isomerase activity"/>
    <property type="evidence" value="ECO:0007669"/>
    <property type="project" value="UniProtKB-KW"/>
</dbReference>
<feature type="binding site" evidence="9">
    <location>
        <position position="142"/>
    </location>
    <ligand>
        <name>NADPH</name>
        <dbReference type="ChEBI" id="CHEBI:57783"/>
    </ligand>
</feature>
<feature type="domain" description="1-deoxy-D-xylulose 5-phosphate reductoisomerase N-terminal" evidence="10">
    <location>
        <begin position="15"/>
        <end position="148"/>
    </location>
</feature>
<feature type="binding site" evidence="9">
    <location>
        <position position="214"/>
    </location>
    <ligand>
        <name>1-deoxy-D-xylulose 5-phosphate</name>
        <dbReference type="ChEBI" id="CHEBI:57792"/>
    </ligand>
</feature>
<dbReference type="GO" id="GO:0070402">
    <property type="term" value="F:NADPH binding"/>
    <property type="evidence" value="ECO:0007669"/>
    <property type="project" value="InterPro"/>
</dbReference>
<evidence type="ECO:0000256" key="1">
    <source>
        <dbReference type="ARBA" id="ARBA00005094"/>
    </source>
</evidence>
<dbReference type="EMBL" id="SJPV01000002">
    <property type="protein sequence ID" value="TWU41112.1"/>
    <property type="molecule type" value="Genomic_DNA"/>
</dbReference>
<dbReference type="PIRSF" id="PIRSF006205">
    <property type="entry name" value="Dxp_reductismrs"/>
    <property type="match status" value="1"/>
</dbReference>
<organism evidence="13 14">
    <name type="scientific">Novipirellula artificiosorum</name>
    <dbReference type="NCBI Taxonomy" id="2528016"/>
    <lineage>
        <taxon>Bacteria</taxon>
        <taxon>Pseudomonadati</taxon>
        <taxon>Planctomycetota</taxon>
        <taxon>Planctomycetia</taxon>
        <taxon>Pirellulales</taxon>
        <taxon>Pirellulaceae</taxon>
        <taxon>Novipirellula</taxon>
    </lineage>
</organism>
<protein>
    <recommendedName>
        <fullName evidence="9">1-deoxy-D-xylulose 5-phosphate reductoisomerase</fullName>
        <shortName evidence="9">DXP reductoisomerase</shortName>
        <ecNumber evidence="9">1.1.1.267</ecNumber>
    </recommendedName>
    <alternativeName>
        <fullName evidence="9">1-deoxyxylulose-5-phosphate reductoisomerase</fullName>
    </alternativeName>
    <alternativeName>
        <fullName evidence="9">2-C-methyl-D-erythritol 4-phosphate synthase</fullName>
    </alternativeName>
</protein>
<feature type="binding site" evidence="9">
    <location>
        <position position="141"/>
    </location>
    <ligand>
        <name>1-deoxy-D-xylulose 5-phosphate</name>
        <dbReference type="ChEBI" id="CHEBI:57792"/>
    </ligand>
</feature>
<dbReference type="SUPFAM" id="SSF55347">
    <property type="entry name" value="Glyceraldehyde-3-phosphate dehydrogenase-like, C-terminal domain"/>
    <property type="match status" value="1"/>
</dbReference>
<dbReference type="InterPro" id="IPR036169">
    <property type="entry name" value="DXPR_C_sf"/>
</dbReference>
<name>A0A5C6DWV0_9BACT</name>
<dbReference type="PANTHER" id="PTHR30525">
    <property type="entry name" value="1-DEOXY-D-XYLULOSE 5-PHOSPHATE REDUCTOISOMERASE"/>
    <property type="match status" value="1"/>
</dbReference>
<keyword evidence="3 9" id="KW-0479">Metal-binding</keyword>
<keyword evidence="5 9" id="KW-0560">Oxidoreductase</keyword>
<dbReference type="InterPro" id="IPR013512">
    <property type="entry name" value="DXP_reductoisomerase_N"/>
</dbReference>
<comment type="caution">
    <text evidence="13">The sequence shown here is derived from an EMBL/GenBank/DDBJ whole genome shotgun (WGS) entry which is preliminary data.</text>
</comment>
<evidence type="ECO:0000256" key="8">
    <source>
        <dbReference type="ARBA" id="ARBA00048543"/>
    </source>
</evidence>
<feature type="binding site" evidence="9">
    <location>
        <position position="168"/>
    </location>
    <ligand>
        <name>Mn(2+)</name>
        <dbReference type="ChEBI" id="CHEBI:29035"/>
    </ligand>
</feature>
<dbReference type="PANTHER" id="PTHR30525:SF0">
    <property type="entry name" value="1-DEOXY-D-XYLULOSE 5-PHOSPHATE REDUCTOISOMERASE, CHLOROPLASTIC"/>
    <property type="match status" value="1"/>
</dbReference>
<gene>
    <name evidence="9 13" type="primary">dxr</name>
    <name evidence="13" type="ORF">Poly41_19500</name>
</gene>
<feature type="binding site" evidence="9">
    <location>
        <position position="233"/>
    </location>
    <ligand>
        <name>1-deoxy-D-xylulose 5-phosphate</name>
        <dbReference type="ChEBI" id="CHEBI:57792"/>
    </ligand>
</feature>
<dbReference type="EC" id="1.1.1.267" evidence="9"/>
<evidence type="ECO:0000256" key="3">
    <source>
        <dbReference type="ARBA" id="ARBA00022723"/>
    </source>
</evidence>
<dbReference type="Gene3D" id="3.40.50.720">
    <property type="entry name" value="NAD(P)-binding Rossmann-like Domain"/>
    <property type="match status" value="1"/>
</dbReference>
<dbReference type="Pfam" id="PF08436">
    <property type="entry name" value="DXP_redisom_C"/>
    <property type="match status" value="1"/>
</dbReference>
<evidence type="ECO:0000256" key="2">
    <source>
        <dbReference type="ARBA" id="ARBA00006825"/>
    </source>
</evidence>
<evidence type="ECO:0000256" key="9">
    <source>
        <dbReference type="HAMAP-Rule" id="MF_00183"/>
    </source>
</evidence>
<feature type="domain" description="DXP reductoisomerase C-terminal" evidence="12">
    <location>
        <begin position="276"/>
        <end position="392"/>
    </location>
</feature>
<comment type="function">
    <text evidence="9">Catalyzes the NADPH-dependent rearrangement and reduction of 1-deoxy-D-xylulose-5-phosphate (DXP) to 2-C-methyl-D-erythritol 4-phosphate (MEP).</text>
</comment>
<feature type="binding site" evidence="9">
    <location>
        <position position="191"/>
    </location>
    <ligand>
        <name>1-deoxy-D-xylulose 5-phosphate</name>
        <dbReference type="ChEBI" id="CHEBI:57792"/>
    </ligand>
</feature>
<dbReference type="Gene3D" id="1.10.1740.10">
    <property type="match status" value="1"/>
</dbReference>
<feature type="binding site" evidence="9">
    <location>
        <position position="232"/>
    </location>
    <ligand>
        <name>1-deoxy-D-xylulose 5-phosphate</name>
        <dbReference type="ChEBI" id="CHEBI:57792"/>
    </ligand>
</feature>
<dbReference type="UniPathway" id="UPA00056">
    <property type="reaction ID" value="UER00092"/>
</dbReference>
<dbReference type="HAMAP" id="MF_00183">
    <property type="entry name" value="DXP_reductoisom"/>
    <property type="match status" value="1"/>
</dbReference>
<dbReference type="Pfam" id="PF02670">
    <property type="entry name" value="DXP_reductoisom"/>
    <property type="match status" value="1"/>
</dbReference>
<dbReference type="GO" id="GO:0051484">
    <property type="term" value="P:isopentenyl diphosphate biosynthetic process, methylerythritol 4-phosphate pathway involved in terpenoid biosynthetic process"/>
    <property type="evidence" value="ECO:0007669"/>
    <property type="project" value="UniProtKB-ARBA"/>
</dbReference>
<feature type="binding site" evidence="9">
    <location>
        <position position="166"/>
    </location>
    <ligand>
        <name>Mn(2+)</name>
        <dbReference type="ChEBI" id="CHEBI:29035"/>
    </ligand>
</feature>
<keyword evidence="13" id="KW-0413">Isomerase</keyword>
<evidence type="ECO:0000313" key="13">
    <source>
        <dbReference type="EMBL" id="TWU41112.1"/>
    </source>
</evidence>
<dbReference type="NCBIfam" id="TIGR00243">
    <property type="entry name" value="Dxr"/>
    <property type="match status" value="1"/>
</dbReference>
<evidence type="ECO:0000256" key="7">
    <source>
        <dbReference type="ARBA" id="ARBA00023229"/>
    </source>
</evidence>
<evidence type="ECO:0000256" key="6">
    <source>
        <dbReference type="ARBA" id="ARBA00023211"/>
    </source>
</evidence>
<feature type="domain" description="1-deoxy-D-xylulose 5-phosphate reductoisomerase C-terminal" evidence="11">
    <location>
        <begin position="162"/>
        <end position="244"/>
    </location>
</feature>
<dbReference type="InterPro" id="IPR026877">
    <property type="entry name" value="DXPR_C"/>
</dbReference>
<dbReference type="GO" id="GO:0030145">
    <property type="term" value="F:manganese ion binding"/>
    <property type="evidence" value="ECO:0007669"/>
    <property type="project" value="TreeGrafter"/>
</dbReference>
<comment type="cofactor">
    <cofactor evidence="9">
        <name>Mg(2+)</name>
        <dbReference type="ChEBI" id="CHEBI:18420"/>
    </cofactor>
    <cofactor evidence="9">
        <name>Mn(2+)</name>
        <dbReference type="ChEBI" id="CHEBI:29035"/>
    </cofactor>
</comment>